<sequence length="57" mass="6428">VTELAGYTARVYEMFEVFEDVRVGVYRRSATEVKPEETGAARKIKHGMRVEGPLQIG</sequence>
<accession>A0ABD0QMW0</accession>
<reference evidence="1 2" key="1">
    <citation type="submission" date="2024-05" db="EMBL/GenBank/DDBJ databases">
        <title>Genome sequencing and assembly of Indian major carp, Cirrhinus mrigala (Hamilton, 1822).</title>
        <authorList>
            <person name="Mohindra V."/>
            <person name="Chowdhury L.M."/>
            <person name="Lal K."/>
            <person name="Jena J.K."/>
        </authorList>
    </citation>
    <scope>NUCLEOTIDE SEQUENCE [LARGE SCALE GENOMIC DNA]</scope>
    <source>
        <strain evidence="1">CM1030</strain>
        <tissue evidence="1">Blood</tissue>
    </source>
</reference>
<keyword evidence="2" id="KW-1185">Reference proteome</keyword>
<proteinExistence type="predicted"/>
<feature type="non-terminal residue" evidence="1">
    <location>
        <position position="57"/>
    </location>
</feature>
<dbReference type="AlphaFoldDB" id="A0ABD0QMW0"/>
<protein>
    <submittedName>
        <fullName evidence="1">Uncharacterized protein</fullName>
    </submittedName>
</protein>
<dbReference type="EMBL" id="JAMKFB020000008">
    <property type="protein sequence ID" value="KAL0187182.1"/>
    <property type="molecule type" value="Genomic_DNA"/>
</dbReference>
<dbReference type="Proteomes" id="UP001529510">
    <property type="component" value="Unassembled WGS sequence"/>
</dbReference>
<name>A0ABD0QMW0_CIRMR</name>
<gene>
    <name evidence="1" type="ORF">M9458_018852</name>
</gene>
<organism evidence="1 2">
    <name type="scientific">Cirrhinus mrigala</name>
    <name type="common">Mrigala</name>
    <dbReference type="NCBI Taxonomy" id="683832"/>
    <lineage>
        <taxon>Eukaryota</taxon>
        <taxon>Metazoa</taxon>
        <taxon>Chordata</taxon>
        <taxon>Craniata</taxon>
        <taxon>Vertebrata</taxon>
        <taxon>Euteleostomi</taxon>
        <taxon>Actinopterygii</taxon>
        <taxon>Neopterygii</taxon>
        <taxon>Teleostei</taxon>
        <taxon>Ostariophysi</taxon>
        <taxon>Cypriniformes</taxon>
        <taxon>Cyprinidae</taxon>
        <taxon>Labeoninae</taxon>
        <taxon>Labeonini</taxon>
        <taxon>Cirrhinus</taxon>
    </lineage>
</organism>
<comment type="caution">
    <text evidence="1">The sequence shown here is derived from an EMBL/GenBank/DDBJ whole genome shotgun (WGS) entry which is preliminary data.</text>
</comment>
<feature type="non-terminal residue" evidence="1">
    <location>
        <position position="1"/>
    </location>
</feature>
<evidence type="ECO:0000313" key="2">
    <source>
        <dbReference type="Proteomes" id="UP001529510"/>
    </source>
</evidence>
<evidence type="ECO:0000313" key="1">
    <source>
        <dbReference type="EMBL" id="KAL0187182.1"/>
    </source>
</evidence>